<evidence type="ECO:0000313" key="2">
    <source>
        <dbReference type="EMBL" id="QOR00161.1"/>
    </source>
</evidence>
<organism evidence="1 3">
    <name type="scientific">Campylobacter lari</name>
    <dbReference type="NCBI Taxonomy" id="201"/>
    <lineage>
        <taxon>Bacteria</taxon>
        <taxon>Pseudomonadati</taxon>
        <taxon>Campylobacterota</taxon>
        <taxon>Epsilonproteobacteria</taxon>
        <taxon>Campylobacterales</taxon>
        <taxon>Campylobacteraceae</taxon>
        <taxon>Campylobacter</taxon>
    </lineage>
</organism>
<evidence type="ECO:0000313" key="3">
    <source>
        <dbReference type="Proteomes" id="UP000594890"/>
    </source>
</evidence>
<proteinExistence type="predicted"/>
<protein>
    <submittedName>
        <fullName evidence="1">Uncharacterized protein</fullName>
    </submittedName>
</protein>
<evidence type="ECO:0000313" key="1">
    <source>
        <dbReference type="EMBL" id="QOQ99876.1"/>
    </source>
</evidence>
<dbReference type="EMBL" id="CP063088">
    <property type="protein sequence ID" value="QOR00161.1"/>
    <property type="molecule type" value="Genomic_DNA"/>
</dbReference>
<dbReference type="EMBL" id="CP063088">
    <property type="protein sequence ID" value="QOQ99876.1"/>
    <property type="molecule type" value="Genomic_DNA"/>
</dbReference>
<gene>
    <name evidence="1" type="ORF">HW242_01130</name>
    <name evidence="2" type="ORF">HW242_02735</name>
</gene>
<dbReference type="Proteomes" id="UP000594890">
    <property type="component" value="Chromosome"/>
</dbReference>
<reference evidence="1 3" key="1">
    <citation type="submission" date="2020-10" db="EMBL/GenBank/DDBJ databases">
        <title>Campylobacter and Helicobacter PacBio genomes.</title>
        <authorList>
            <person name="Lane C."/>
        </authorList>
    </citation>
    <scope>NUCLEOTIDE SEQUENCE [LARGE SCALE GENOMIC DNA]</scope>
    <source>
        <strain evidence="1 3">2014D-0218</strain>
    </source>
</reference>
<name>A0A7M1MI42_CAMLA</name>
<accession>A0A7M1MI42</accession>
<sequence>MKKVYLKAYQKIIKHIKNSKDKHLFLTLDNFEDWLRFHFVDNSKNNKTNFYKKLGYSDSKNFKSSTNDLYSQILNKGGCIENAEKYFCNIAVFCNDQREIDKNSLNNLTQSNLYYFRKLLEQYNGV</sequence>
<dbReference type="AlphaFoldDB" id="A0A7M1MI42"/>